<dbReference type="EMBL" id="JADOXO010000260">
    <property type="protein sequence ID" value="KAF9807763.1"/>
    <property type="molecule type" value="Genomic_DNA"/>
</dbReference>
<sequence length="198" mass="22340">MAWPWAAPALHCRRHCRLRTRYFSPLSPPGTSLHRFPRGFPPSRHSARLLCGRPCQSQTTSRHPANAFSPSFPFRPSLPLPTAAKMPVCISYLDHINSDWASIACDPSPCPSRVYVRYVRPPSCPSSRTLRIPLVLRPLAPRPDERGPLLMSREPLPQHHSLPVTCAALTRASSSEHNRPVRARYTPFSKAHRTVQYL</sequence>
<reference evidence="1" key="1">
    <citation type="submission" date="2020-11" db="EMBL/GenBank/DDBJ databases">
        <authorList>
            <person name="Koelle M."/>
            <person name="Horta M.A.C."/>
            <person name="Nowrousian M."/>
            <person name="Ohm R.A."/>
            <person name="Benz P."/>
            <person name="Pilgard A."/>
        </authorList>
    </citation>
    <scope>NUCLEOTIDE SEQUENCE</scope>
    <source>
        <strain evidence="1">FPRL280</strain>
    </source>
</reference>
<comment type="caution">
    <text evidence="1">The sequence shown here is derived from an EMBL/GenBank/DDBJ whole genome shotgun (WGS) entry which is preliminary data.</text>
</comment>
<proteinExistence type="predicted"/>
<accession>A0A8H7NX52</accession>
<name>A0A8H7NX52_9APHY</name>
<protein>
    <submittedName>
        <fullName evidence="1">Uncharacterized protein</fullName>
    </submittedName>
</protein>
<gene>
    <name evidence="1" type="ORF">IEO21_08059</name>
</gene>
<dbReference type="AlphaFoldDB" id="A0A8H7NX52"/>
<dbReference type="Proteomes" id="UP000639403">
    <property type="component" value="Unassembled WGS sequence"/>
</dbReference>
<reference evidence="1" key="2">
    <citation type="journal article" name="Front. Microbiol.">
        <title>Degradative Capacity of Two Strains of Rhodonia placenta: From Phenotype to Genotype.</title>
        <authorList>
            <person name="Kolle M."/>
            <person name="Horta M.A.C."/>
            <person name="Nowrousian M."/>
            <person name="Ohm R.A."/>
            <person name="Benz J.P."/>
            <person name="Pilgard A."/>
        </authorList>
    </citation>
    <scope>NUCLEOTIDE SEQUENCE</scope>
    <source>
        <strain evidence="1">FPRL280</strain>
    </source>
</reference>
<evidence type="ECO:0000313" key="1">
    <source>
        <dbReference type="EMBL" id="KAF9807763.1"/>
    </source>
</evidence>
<evidence type="ECO:0000313" key="2">
    <source>
        <dbReference type="Proteomes" id="UP000639403"/>
    </source>
</evidence>
<organism evidence="1 2">
    <name type="scientific">Rhodonia placenta</name>
    <dbReference type="NCBI Taxonomy" id="104341"/>
    <lineage>
        <taxon>Eukaryota</taxon>
        <taxon>Fungi</taxon>
        <taxon>Dikarya</taxon>
        <taxon>Basidiomycota</taxon>
        <taxon>Agaricomycotina</taxon>
        <taxon>Agaricomycetes</taxon>
        <taxon>Polyporales</taxon>
        <taxon>Adustoporiaceae</taxon>
        <taxon>Rhodonia</taxon>
    </lineage>
</organism>